<dbReference type="InterPro" id="IPR058663">
    <property type="entry name" value="PucR-like_N"/>
</dbReference>
<proteinExistence type="predicted"/>
<name>A0ABN2FZW1_9ACTN</name>
<comment type="caution">
    <text evidence="3">The sequence shown here is derived from an EMBL/GenBank/DDBJ whole genome shotgun (WGS) entry which is preliminary data.</text>
</comment>
<reference evidence="3 4" key="1">
    <citation type="journal article" date="2019" name="Int. J. Syst. Evol. Microbiol.">
        <title>The Global Catalogue of Microorganisms (GCM) 10K type strain sequencing project: providing services to taxonomists for standard genome sequencing and annotation.</title>
        <authorList>
            <consortium name="The Broad Institute Genomics Platform"/>
            <consortium name="The Broad Institute Genome Sequencing Center for Infectious Disease"/>
            <person name="Wu L."/>
            <person name="Ma J."/>
        </authorList>
    </citation>
    <scope>NUCLEOTIDE SEQUENCE [LARGE SCALE GENOMIC DNA]</scope>
    <source>
        <strain evidence="3 4">JCM 14718</strain>
    </source>
</reference>
<dbReference type="Proteomes" id="UP001500618">
    <property type="component" value="Unassembled WGS sequence"/>
</dbReference>
<feature type="region of interest" description="Disordered" evidence="1">
    <location>
        <begin position="1"/>
        <end position="20"/>
    </location>
</feature>
<dbReference type="RefSeq" id="WP_344307610.1">
    <property type="nucleotide sequence ID" value="NZ_BAAANY010000003.1"/>
</dbReference>
<keyword evidence="4" id="KW-1185">Reference proteome</keyword>
<evidence type="ECO:0000313" key="3">
    <source>
        <dbReference type="EMBL" id="GAA1662778.1"/>
    </source>
</evidence>
<dbReference type="EMBL" id="BAAANY010000003">
    <property type="protein sequence ID" value="GAA1662778.1"/>
    <property type="molecule type" value="Genomic_DNA"/>
</dbReference>
<dbReference type="Pfam" id="PF25906">
    <property type="entry name" value="PucR-like_N"/>
    <property type="match status" value="1"/>
</dbReference>
<organism evidence="3 4">
    <name type="scientific">Fodinicola feengrottensis</name>
    <dbReference type="NCBI Taxonomy" id="435914"/>
    <lineage>
        <taxon>Bacteria</taxon>
        <taxon>Bacillati</taxon>
        <taxon>Actinomycetota</taxon>
        <taxon>Actinomycetes</taxon>
        <taxon>Mycobacteriales</taxon>
        <taxon>Fodinicola</taxon>
    </lineage>
</organism>
<evidence type="ECO:0000256" key="1">
    <source>
        <dbReference type="SAM" id="MobiDB-lite"/>
    </source>
</evidence>
<evidence type="ECO:0000259" key="2">
    <source>
        <dbReference type="Pfam" id="PF25906"/>
    </source>
</evidence>
<evidence type="ECO:0000313" key="4">
    <source>
        <dbReference type="Proteomes" id="UP001500618"/>
    </source>
</evidence>
<sequence length="396" mass="43383">MAQPAPARFVGPIDLTDGRQHRRMPPLAAVAPHLPGRLPAVLRQSSPVVATEIAQQIDHQLPEYAEPTRPFAVQRLRLIERAIGGFIDQLEHPVFPTPEDIRWLQRFGGTEAREGHRLETVQNAFLIGAWVGWRRIAQECRRLCVSSALLCELGDAAYRYADDLFAATAQGYHAAGDIGHADQQFRKTLIDQILAESPTDPRVLAGLAAAAHWPLAEQASVVVFDGGQGRPRWPHPSRTILADFDSFPPRLITGAPAADLAALPEDLGGWRVAVGPLLPLAAARQSWTAAVQALGLARRGVFQAQPVIWCDQQPMLRQAGAQRTPTPLGALSERQRARLCETVVPWVAEKAIRTDDPSGSDHTDGGLPLVCEPAQLDVHHPLYSLRILEKRPQDPH</sequence>
<protein>
    <recommendedName>
        <fullName evidence="2">PucR-like N-terminal domain-containing protein</fullName>
    </recommendedName>
</protein>
<feature type="domain" description="PucR-like N-terminal" evidence="2">
    <location>
        <begin position="33"/>
        <end position="193"/>
    </location>
</feature>
<gene>
    <name evidence="3" type="ORF">GCM10009765_10330</name>
</gene>
<accession>A0ABN2FZW1</accession>